<dbReference type="PANTHER" id="PTHR30420:SF2">
    <property type="entry name" value="N-SUCCINYLARGININE DIHYDROLASE"/>
    <property type="match status" value="1"/>
</dbReference>
<dbReference type="GO" id="GO:0019545">
    <property type="term" value="P:L-arginine catabolic process to succinate"/>
    <property type="evidence" value="ECO:0007669"/>
    <property type="project" value="UniProtKB-UniRule"/>
</dbReference>
<feature type="binding site" evidence="3">
    <location>
        <begin position="19"/>
        <end position="28"/>
    </location>
    <ligand>
        <name>substrate</name>
    </ligand>
</feature>
<dbReference type="Pfam" id="PF04996">
    <property type="entry name" value="AstB"/>
    <property type="match status" value="1"/>
</dbReference>
<evidence type="ECO:0000256" key="4">
    <source>
        <dbReference type="NCBIfam" id="TIGR03241"/>
    </source>
</evidence>
<evidence type="ECO:0000256" key="1">
    <source>
        <dbReference type="ARBA" id="ARBA00022503"/>
    </source>
</evidence>
<evidence type="ECO:0000313" key="6">
    <source>
        <dbReference type="Proteomes" id="UP000254794"/>
    </source>
</evidence>
<comment type="subunit">
    <text evidence="3">Homodimer.</text>
</comment>
<sequence length="451" mass="50371">MAVYELNIDGLVGPNHNYAGLAAGNVASISNALSVANPQVAALQGLKKMRMLHKMGLKQALLPPHERPNFSLLSHLGFTGTPQQKINNAFKAAPELLGACYSASSMWSANAATVSASLDCKDNRVHFTAANLISNLHRHQEAAFSRKLLQRIFADERFFYHHDILPRSTITADEGAANHNRLCNTHNHAGISIFVYAKKAMQAADIVNQPRRYPARQTLEASEAIARAHLLDPNRLIFARQNPDAVDQGVFHNDVIAVANENVFLIHEQAFLDQQEILNELKLKADFPLNIIEVKQDKVSINEAVSTYLFNSQLISLPHGTMTLIAPSECELNLSVRSFIDELIANTDNPINQVYYLDLKQSMRNGGGPACLRLRVPLNDSELQAMHQGVLLSEELFTQLESWIYRHYRTELQAKDLRDFNLVNEIYTALDELTQLLNLGSIYPFQQVKSS</sequence>
<feature type="active site" evidence="3">
    <location>
        <position position="252"/>
    </location>
</feature>
<feature type="binding site" evidence="3">
    <location>
        <position position="110"/>
    </location>
    <ligand>
        <name>substrate</name>
    </ligand>
</feature>
<feature type="active site" evidence="3">
    <location>
        <position position="174"/>
    </location>
</feature>
<dbReference type="EMBL" id="UGOD01000001">
    <property type="protein sequence ID" value="STX51808.1"/>
    <property type="molecule type" value="Genomic_DNA"/>
</dbReference>
<dbReference type="UniPathway" id="UPA00185">
    <property type="reaction ID" value="UER00280"/>
</dbReference>
<reference evidence="5 6" key="1">
    <citation type="submission" date="2018-06" db="EMBL/GenBank/DDBJ databases">
        <authorList>
            <consortium name="Pathogen Informatics"/>
            <person name="Doyle S."/>
        </authorList>
    </citation>
    <scope>NUCLEOTIDE SEQUENCE [LARGE SCALE GENOMIC DNA]</scope>
    <source>
        <strain evidence="5 6">NCTC13316</strain>
    </source>
</reference>
<comment type="catalytic activity">
    <reaction evidence="3">
        <text>N(2)-succinyl-L-arginine + 2 H2O + 2 H(+) = N(2)-succinyl-L-ornithine + 2 NH4(+) + CO2</text>
        <dbReference type="Rhea" id="RHEA:19533"/>
        <dbReference type="ChEBI" id="CHEBI:15377"/>
        <dbReference type="ChEBI" id="CHEBI:15378"/>
        <dbReference type="ChEBI" id="CHEBI:16526"/>
        <dbReference type="ChEBI" id="CHEBI:28938"/>
        <dbReference type="ChEBI" id="CHEBI:58241"/>
        <dbReference type="ChEBI" id="CHEBI:58514"/>
        <dbReference type="EC" id="3.5.3.23"/>
    </reaction>
</comment>
<proteinExistence type="inferred from homology"/>
<dbReference type="NCBIfam" id="NF009789">
    <property type="entry name" value="PRK13281.1"/>
    <property type="match status" value="1"/>
</dbReference>
<feature type="active site" description="Nucleophile" evidence="3">
    <location>
        <position position="371"/>
    </location>
</feature>
<dbReference type="SUPFAM" id="SSF55909">
    <property type="entry name" value="Pentein"/>
    <property type="match status" value="1"/>
</dbReference>
<dbReference type="Gene3D" id="3.75.10.20">
    <property type="entry name" value="Succinylarginine dihydrolase"/>
    <property type="match status" value="1"/>
</dbReference>
<dbReference type="RefSeq" id="WP_115331415.1">
    <property type="nucleotide sequence ID" value="NZ_CAAAHP010000002.1"/>
</dbReference>
<comment type="function">
    <text evidence="3">Catalyzes the hydrolysis of N(2)-succinylarginine into N(2)-succinylornithine, ammonia and CO(2).</text>
</comment>
<protein>
    <recommendedName>
        <fullName evidence="3 4">N-succinylarginine dihydrolase</fullName>
        <ecNumber evidence="3 4">3.5.3.23</ecNumber>
    </recommendedName>
</protein>
<dbReference type="HAMAP" id="MF_01172">
    <property type="entry name" value="AstB"/>
    <property type="match status" value="1"/>
</dbReference>
<accession>A0A378JM85</accession>
<dbReference type="PANTHER" id="PTHR30420">
    <property type="entry name" value="N-SUCCINYLARGININE DIHYDROLASE"/>
    <property type="match status" value="1"/>
</dbReference>
<keyword evidence="2 3" id="KW-0378">Hydrolase</keyword>
<dbReference type="InterPro" id="IPR007079">
    <property type="entry name" value="SuccinylArg_d-Hdrlase_AstB"/>
</dbReference>
<evidence type="ECO:0000313" key="5">
    <source>
        <dbReference type="EMBL" id="STX51808.1"/>
    </source>
</evidence>
<dbReference type="Proteomes" id="UP000254794">
    <property type="component" value="Unassembled WGS sequence"/>
</dbReference>
<dbReference type="AlphaFoldDB" id="A0A378JM85"/>
<name>A0A378JM85_9GAMM</name>
<dbReference type="InterPro" id="IPR037031">
    <property type="entry name" value="AstB_sf"/>
</dbReference>
<feature type="binding site" evidence="3">
    <location>
        <position position="254"/>
    </location>
    <ligand>
        <name>substrate</name>
    </ligand>
</feature>
<evidence type="ECO:0000256" key="3">
    <source>
        <dbReference type="HAMAP-Rule" id="MF_01172"/>
    </source>
</evidence>
<gene>
    <name evidence="3 5" type="primary">astB</name>
    <name evidence="5" type="ORF">NCTC13316_01906</name>
</gene>
<comment type="similarity">
    <text evidence="3">Belongs to the succinylarginine dihydrolase family.</text>
</comment>
<dbReference type="GO" id="GO:0009015">
    <property type="term" value="F:N-succinylarginine dihydrolase activity"/>
    <property type="evidence" value="ECO:0007669"/>
    <property type="project" value="UniProtKB-UniRule"/>
</dbReference>
<keyword evidence="1 3" id="KW-0056">Arginine metabolism</keyword>
<comment type="pathway">
    <text evidence="3">Amino-acid degradation; L-arginine degradation via AST pathway; L-glutamate and succinate from L-arginine: step 2/5.</text>
</comment>
<feature type="binding site" evidence="3">
    <location>
        <position position="216"/>
    </location>
    <ligand>
        <name>substrate</name>
    </ligand>
</feature>
<organism evidence="5 6">
    <name type="scientific">Legionella busanensis</name>
    <dbReference type="NCBI Taxonomy" id="190655"/>
    <lineage>
        <taxon>Bacteria</taxon>
        <taxon>Pseudomonadati</taxon>
        <taxon>Pseudomonadota</taxon>
        <taxon>Gammaproteobacteria</taxon>
        <taxon>Legionellales</taxon>
        <taxon>Legionellaceae</taxon>
        <taxon>Legionella</taxon>
    </lineage>
</organism>
<dbReference type="GO" id="GO:0019544">
    <property type="term" value="P:L-arginine catabolic process to L-glutamate"/>
    <property type="evidence" value="ECO:0007669"/>
    <property type="project" value="UniProtKB-UniRule"/>
</dbReference>
<evidence type="ECO:0000256" key="2">
    <source>
        <dbReference type="ARBA" id="ARBA00022801"/>
    </source>
</evidence>
<feature type="binding site" evidence="3">
    <location>
        <position position="365"/>
    </location>
    <ligand>
        <name>substrate</name>
    </ligand>
</feature>
<dbReference type="EC" id="3.5.3.23" evidence="3 4"/>
<dbReference type="NCBIfam" id="TIGR03241">
    <property type="entry name" value="arg_catab_astB"/>
    <property type="match status" value="1"/>
</dbReference>
<dbReference type="OrthoDB" id="248552at2"/>
<feature type="binding site" evidence="3">
    <location>
        <begin position="137"/>
        <end position="138"/>
    </location>
    <ligand>
        <name>substrate</name>
    </ligand>
</feature>
<keyword evidence="6" id="KW-1185">Reference proteome</keyword>